<comment type="caution">
    <text evidence="8">The sequence shown here is derived from an EMBL/GenBank/DDBJ whole genome shotgun (WGS) entry which is preliminary data.</text>
</comment>
<dbReference type="Gene3D" id="1.20.120.1880">
    <property type="entry name" value="Nucleoporin, helical C-terminal domain"/>
    <property type="match status" value="1"/>
</dbReference>
<dbReference type="Gene3D" id="1.25.40.450">
    <property type="entry name" value="Nucleoporin, helical domain, N-terminal subdomain"/>
    <property type="match status" value="1"/>
</dbReference>
<evidence type="ECO:0000313" key="8">
    <source>
        <dbReference type="EMBL" id="CAK9002340.1"/>
    </source>
</evidence>
<feature type="region of interest" description="Disordered" evidence="5">
    <location>
        <begin position="523"/>
        <end position="543"/>
    </location>
</feature>
<protein>
    <submittedName>
        <fullName evidence="8">Nuclear pore complex protein Nup155 (155 kDa nucleoporin) (Nucleoporin Nup155)</fullName>
    </submittedName>
</protein>
<dbReference type="Proteomes" id="UP001642464">
    <property type="component" value="Unassembled WGS sequence"/>
</dbReference>
<dbReference type="InterPro" id="IPR042533">
    <property type="entry name" value="Nucleoporin_Nup155_C_1"/>
</dbReference>
<feature type="region of interest" description="Disordered" evidence="5">
    <location>
        <begin position="450"/>
        <end position="491"/>
    </location>
</feature>
<comment type="similarity">
    <text evidence="2">Belongs to the non-repetitive/WGA-negative nucleoporin family.</text>
</comment>
<name>A0ABP0IIC7_9DINO</name>
<dbReference type="Pfam" id="PF08801">
    <property type="entry name" value="Nucleoporin_N"/>
    <property type="match status" value="1"/>
</dbReference>
<organism evidence="8 9">
    <name type="scientific">Durusdinium trenchii</name>
    <dbReference type="NCBI Taxonomy" id="1381693"/>
    <lineage>
        <taxon>Eukaryota</taxon>
        <taxon>Sar</taxon>
        <taxon>Alveolata</taxon>
        <taxon>Dinophyceae</taxon>
        <taxon>Suessiales</taxon>
        <taxon>Symbiodiniaceae</taxon>
        <taxon>Durusdinium</taxon>
    </lineage>
</organism>
<dbReference type="EMBL" id="CAXAMM010004084">
    <property type="protein sequence ID" value="CAK9002340.1"/>
    <property type="molecule type" value="Genomic_DNA"/>
</dbReference>
<gene>
    <name evidence="8" type="ORF">SCF082_LOCUS7301</name>
</gene>
<comment type="subcellular location">
    <subcellularLocation>
        <location evidence="1">Nucleus</location>
    </subcellularLocation>
</comment>
<evidence type="ECO:0000259" key="7">
    <source>
        <dbReference type="Pfam" id="PF08801"/>
    </source>
</evidence>
<dbReference type="Gene3D" id="1.20.58.1780">
    <property type="match status" value="1"/>
</dbReference>
<accession>A0ABP0IIC7</accession>
<feature type="compositionally biased region" description="Low complexity" evidence="5">
    <location>
        <begin position="1"/>
        <end position="10"/>
    </location>
</feature>
<sequence length="1755" mass="193262">MMNGSSRASRGNGGGARAVVSSAGPEKRGAVAVVQDEFDVLEETAKELGKVASEAKQSGQESLELSDLLKNSRDKSGSAQQYFVDKFSRHRVPGVGLAAKWLPAVQVVDCRPVPRAIRSLYSQIECETFMGIFPEINRAWITIDNRLFLWNYYKDEDFYMYDGLDQLIVSVGLARPRPGVFDSGIEYVLVISTPVEIVLLKLRIIGDPVYGDISLEPTEFNLASDNVPMRSIAGTADGRIFMAGHDGSLYEFVYEAPGMMHSLGLKRQCRKIELSSLASVKWLIPSFVRSWGGSSDPLIEVLVDHDRGLMYTLSDKSSISLYRLGKPRYDGESGNPDDAGVVYQYRLDSIQKAVTAYVKNQRNPTLQSGIQAQDCKAGRIVSLSVVSKEESESVHLVAITHTGIRIYLTTRKSFVGSSGKDGETLAIFHIRGPPNKTSLENYQAIEEANRSGVGRSGLGATQGGSTSLLSRNRSQQQVRSGGRELDAGIPPGPTTASLVSAGFYAGGVTLVAFAPSGGVGLSGTAGGTDEGPRSNPASSQASLQARNTDHLLASYATDLSMRFAHDEDGFLPAFPPLRWKRENFHEVVDADVLEQGPTLRQSYVEQSGSLSASALRAKQSLPMGRVWAMVERKSHPDIDEEEESVHAHMLHAPLPRPVSKPDSGAALNGGGAASGVGSKRKLTDTLPAALRSSSGRKGVDSKHSQVVMLTELAKQHVLPRRYFLTLTSQGLWTLVKNPPINQLHALLEGPDPGTNADIEEFFKQYGLDESCAMCLAIACQTGFADGTEAPPTAPPAPSGPFADSPVDDHAVQSSWVSNRATLWFRRIGYGIANLSAEELSPQMVSTQPLPCFSEQLGDQQQQQVPQLQQQQHQIATPFQPSSQPLAVRSSATTGGVAPSLVQSGCFMGISLHLSRLLRPTWEWTVTMSAETLFAESHEVPLVRCRWTPAQITRLVAPMCSLRKFLSTQAPFMETIREFRNGNLSSSHHQNLRNAFTGPLFASGSFGSVRQAASMGSSWQRASSGRVGMPRANALSLENLKLAQLFELLDRSIQALMLFEIVQTSSEIQFGRLLSHLSSAHRTALNEMTWGDMVTSRRGKLVACALVKVLVERSPQLVAHALMSRLEKACPSFFSEGDALQLSAFEELSSASQSATFERKRHLSAAVERLRRGFEKTASLGITFASVKLSQETLREACGKIVDELKAPDQAVELALFCAARFALQPLDVMPLPRDSQQPQSQSQDGTAAADLSLEMRSACYQLALDVLHRTMTEQRQLMRVATESQDALWHFELYGWLLREGWKQALLDVDSPFIARFLEDPKANNPLLAKKGIYEPPFHVDMHLLLKVEWLANHRKHLEAALVMQRIAKLDVSFLAGGNGAAPDTRLLLTAGPGAPRADSDTTRSEMPLQGPNLGQRIRYLTRALTYAKASHGGLSNDNPNVSLDASTLQDELEVANLQQHVLFALEEEVQRLRSVTDVMGGADNNALASDEMVLYQRQRDELLELRQAAIDDLTWKLHDSSDLYNDYAYKFGLWEQCIEIMIACNYQDVDELHDLYKRLCRKSVADIRDSLEDVKMTLSNLVESLGNKFFDGKAREKFGFPHEFLIQGLEDLATFFPSNRRRHHGGEHVWTPWVLDAMQKVGVPYEVLFKAYGSYSKKIQSGQSPLGLTFLSDDNDEDEWYSDRSKLNVCGAITTLVKRWSDVDDRVTPRVIDLLKNQRLVMGGLHLEDPHDDQFRKTLKGTLDQLILSQSFPS</sequence>
<dbReference type="InterPro" id="IPR014908">
    <property type="entry name" value="Nucleoporin_Nup133/Nup155_N"/>
</dbReference>
<evidence type="ECO:0000256" key="2">
    <source>
        <dbReference type="ARBA" id="ARBA00007373"/>
    </source>
</evidence>
<feature type="region of interest" description="Disordered" evidence="5">
    <location>
        <begin position="1"/>
        <end position="29"/>
    </location>
</feature>
<proteinExistence type="inferred from homology"/>
<evidence type="ECO:0000256" key="1">
    <source>
        <dbReference type="ARBA" id="ARBA00004123"/>
    </source>
</evidence>
<feature type="region of interest" description="Disordered" evidence="5">
    <location>
        <begin position="788"/>
        <end position="808"/>
    </location>
</feature>
<keyword evidence="3" id="KW-0813">Transport</keyword>
<evidence type="ECO:0000256" key="3">
    <source>
        <dbReference type="ARBA" id="ARBA00022448"/>
    </source>
</evidence>
<feature type="compositionally biased region" description="Polar residues" evidence="5">
    <location>
        <begin position="463"/>
        <end position="479"/>
    </location>
</feature>
<dbReference type="InterPro" id="IPR004870">
    <property type="entry name" value="Nucleoporin_Nup155"/>
</dbReference>
<reference evidence="8 9" key="1">
    <citation type="submission" date="2024-02" db="EMBL/GenBank/DDBJ databases">
        <authorList>
            <person name="Chen Y."/>
            <person name="Shah S."/>
            <person name="Dougan E. K."/>
            <person name="Thang M."/>
            <person name="Chan C."/>
        </authorList>
    </citation>
    <scope>NUCLEOTIDE SEQUENCE [LARGE SCALE GENOMIC DNA]</scope>
</reference>
<keyword evidence="9" id="KW-1185">Reference proteome</keyword>
<feature type="domain" description="Nucleoporin Nup133/Nup155-like C-terminal" evidence="6">
    <location>
        <begin position="903"/>
        <end position="1714"/>
    </location>
</feature>
<evidence type="ECO:0000313" key="9">
    <source>
        <dbReference type="Proteomes" id="UP001642464"/>
    </source>
</evidence>
<feature type="region of interest" description="Disordered" evidence="5">
    <location>
        <begin position="1390"/>
        <end position="1412"/>
    </location>
</feature>
<evidence type="ECO:0000259" key="6">
    <source>
        <dbReference type="Pfam" id="PF03177"/>
    </source>
</evidence>
<dbReference type="InterPro" id="IPR007187">
    <property type="entry name" value="Nucleoporin_Nup133/Nup155_C"/>
</dbReference>
<keyword evidence="4" id="KW-0539">Nucleus</keyword>
<dbReference type="PANTHER" id="PTHR10350:SF6">
    <property type="entry name" value="NUCLEAR PORE COMPLEX PROTEIN NUP155"/>
    <property type="match status" value="1"/>
</dbReference>
<dbReference type="InterPro" id="IPR042538">
    <property type="entry name" value="Nucleoporin_Nup155_C_3"/>
</dbReference>
<evidence type="ECO:0000256" key="5">
    <source>
        <dbReference type="SAM" id="MobiDB-lite"/>
    </source>
</evidence>
<dbReference type="Pfam" id="PF03177">
    <property type="entry name" value="Nucleoporin_C"/>
    <property type="match status" value="1"/>
</dbReference>
<dbReference type="PANTHER" id="PTHR10350">
    <property type="entry name" value="NUCLEAR PORE COMPLEX PROTEIN NUP155"/>
    <property type="match status" value="1"/>
</dbReference>
<feature type="region of interest" description="Disordered" evidence="5">
    <location>
        <begin position="653"/>
        <end position="680"/>
    </location>
</feature>
<evidence type="ECO:0000256" key="4">
    <source>
        <dbReference type="ARBA" id="ARBA00023242"/>
    </source>
</evidence>
<feature type="domain" description="Nucleoporin Nup133/Nup155-like N-terminal" evidence="7">
    <location>
        <begin position="105"/>
        <end position="417"/>
    </location>
</feature>